<dbReference type="OrthoDB" id="10641887at2759"/>
<dbReference type="Proteomes" id="UP000001307">
    <property type="component" value="Unassembled WGS sequence"/>
</dbReference>
<protein>
    <submittedName>
        <fullName evidence="2">Uncharacterized protein</fullName>
    </submittedName>
</protein>
<evidence type="ECO:0000313" key="3">
    <source>
        <dbReference type="Proteomes" id="UP000001307"/>
    </source>
</evidence>
<accession>E4XNZ0</accession>
<proteinExistence type="predicted"/>
<dbReference type="InParanoid" id="E4XNZ0"/>
<feature type="compositionally biased region" description="Basic residues" evidence="1">
    <location>
        <begin position="94"/>
        <end position="107"/>
    </location>
</feature>
<dbReference type="EMBL" id="FN653087">
    <property type="protein sequence ID" value="CBY11578.1"/>
    <property type="molecule type" value="Genomic_DNA"/>
</dbReference>
<keyword evidence="3" id="KW-1185">Reference proteome</keyword>
<evidence type="ECO:0000256" key="1">
    <source>
        <dbReference type="SAM" id="MobiDB-lite"/>
    </source>
</evidence>
<name>E4XNZ0_OIKDI</name>
<dbReference type="AlphaFoldDB" id="E4XNZ0"/>
<gene>
    <name evidence="2" type="ORF">GSOID_T00016745001</name>
</gene>
<reference evidence="2" key="1">
    <citation type="journal article" date="2010" name="Science">
        <title>Plasticity of animal genome architecture unmasked by rapid evolution of a pelagic tunicate.</title>
        <authorList>
            <person name="Denoeud F."/>
            <person name="Henriet S."/>
            <person name="Mungpakdee S."/>
            <person name="Aury J.M."/>
            <person name="Da Silva C."/>
            <person name="Brinkmann H."/>
            <person name="Mikhaleva J."/>
            <person name="Olsen L.C."/>
            <person name="Jubin C."/>
            <person name="Canestro C."/>
            <person name="Bouquet J.M."/>
            <person name="Danks G."/>
            <person name="Poulain J."/>
            <person name="Campsteijn C."/>
            <person name="Adamski M."/>
            <person name="Cross I."/>
            <person name="Yadetie F."/>
            <person name="Muffato M."/>
            <person name="Louis A."/>
            <person name="Butcher S."/>
            <person name="Tsagkogeorga G."/>
            <person name="Konrad A."/>
            <person name="Singh S."/>
            <person name="Jensen M.F."/>
            <person name="Cong E.H."/>
            <person name="Eikeseth-Otteraa H."/>
            <person name="Noel B."/>
            <person name="Anthouard V."/>
            <person name="Porcel B.M."/>
            <person name="Kachouri-Lafond R."/>
            <person name="Nishino A."/>
            <person name="Ugolini M."/>
            <person name="Chourrout P."/>
            <person name="Nishida H."/>
            <person name="Aasland R."/>
            <person name="Huzurbazar S."/>
            <person name="Westhof E."/>
            <person name="Delsuc F."/>
            <person name="Lehrach H."/>
            <person name="Reinhardt R."/>
            <person name="Weissenbach J."/>
            <person name="Roy S.W."/>
            <person name="Artiguenave F."/>
            <person name="Postlethwait J.H."/>
            <person name="Manak J.R."/>
            <person name="Thompson E.M."/>
            <person name="Jaillon O."/>
            <person name="Du Pasquier L."/>
            <person name="Boudinot P."/>
            <person name="Liberles D.A."/>
            <person name="Volff J.N."/>
            <person name="Philippe H."/>
            <person name="Lenhard B."/>
            <person name="Roest Crollius H."/>
            <person name="Wincker P."/>
            <person name="Chourrout D."/>
        </authorList>
    </citation>
    <scope>NUCLEOTIDE SEQUENCE [LARGE SCALE GENOMIC DNA]</scope>
</reference>
<sequence length="205" mass="23405">MIQSPVQKKKKIISSEDLLASPKKQPAKAIQRNKMDINLSFKELNERNRDSASQSSKDSKDEKMPIEVTIAKARKPAGAPNQQKKLLESPPKKIPVKKTPMKKVPVKVHQAKKQIQKAVNKKEQITIVDSDDDEKLPIEVTIRNKEAPNKIEDGNESEDELYDVKERVENLQDDLGDMWGLLLKLTGADENYLLLIYNFEAFFIR</sequence>
<organism evidence="2">
    <name type="scientific">Oikopleura dioica</name>
    <name type="common">Tunicate</name>
    <dbReference type="NCBI Taxonomy" id="34765"/>
    <lineage>
        <taxon>Eukaryota</taxon>
        <taxon>Metazoa</taxon>
        <taxon>Chordata</taxon>
        <taxon>Tunicata</taxon>
        <taxon>Appendicularia</taxon>
        <taxon>Copelata</taxon>
        <taxon>Oikopleuridae</taxon>
        <taxon>Oikopleura</taxon>
    </lineage>
</organism>
<evidence type="ECO:0000313" key="2">
    <source>
        <dbReference type="EMBL" id="CBY11578.1"/>
    </source>
</evidence>
<feature type="region of interest" description="Disordered" evidence="1">
    <location>
        <begin position="1"/>
        <end position="107"/>
    </location>
</feature>